<organism evidence="1 2">
    <name type="scientific">Actinoallomurus bryophytorum</name>
    <dbReference type="NCBI Taxonomy" id="1490222"/>
    <lineage>
        <taxon>Bacteria</taxon>
        <taxon>Bacillati</taxon>
        <taxon>Actinomycetota</taxon>
        <taxon>Actinomycetes</taxon>
        <taxon>Streptosporangiales</taxon>
        <taxon>Thermomonosporaceae</taxon>
        <taxon>Actinoallomurus</taxon>
    </lineage>
</organism>
<reference evidence="1 2" key="1">
    <citation type="submission" date="2019-06" db="EMBL/GenBank/DDBJ databases">
        <title>Sequencing the genomes of 1000 actinobacteria strains.</title>
        <authorList>
            <person name="Klenk H.-P."/>
        </authorList>
    </citation>
    <scope>NUCLEOTIDE SEQUENCE [LARGE SCALE GENOMIC DNA]</scope>
    <source>
        <strain evidence="1 2">DSM 102200</strain>
    </source>
</reference>
<sequence>MGSAHAACRSFGRLLGGCAEIPTVMPGLSHPGDSLPVRALGSGALYVVVGGGAELA</sequence>
<keyword evidence="2" id="KW-1185">Reference proteome</keyword>
<evidence type="ECO:0000313" key="2">
    <source>
        <dbReference type="Proteomes" id="UP000316096"/>
    </source>
</evidence>
<name>A0A543CJQ7_9ACTN</name>
<evidence type="ECO:0000313" key="1">
    <source>
        <dbReference type="EMBL" id="TQL97295.1"/>
    </source>
</evidence>
<protein>
    <submittedName>
        <fullName evidence="1">Uncharacterized protein</fullName>
    </submittedName>
</protein>
<proteinExistence type="predicted"/>
<gene>
    <name evidence="1" type="ORF">FB559_2874</name>
</gene>
<comment type="caution">
    <text evidence="1">The sequence shown here is derived from an EMBL/GenBank/DDBJ whole genome shotgun (WGS) entry which is preliminary data.</text>
</comment>
<dbReference type="EMBL" id="VFOZ01000001">
    <property type="protein sequence ID" value="TQL97295.1"/>
    <property type="molecule type" value="Genomic_DNA"/>
</dbReference>
<dbReference type="RefSeq" id="WP_185792202.1">
    <property type="nucleotide sequence ID" value="NZ_VFOZ01000001.1"/>
</dbReference>
<accession>A0A543CJQ7</accession>
<dbReference type="Proteomes" id="UP000316096">
    <property type="component" value="Unassembled WGS sequence"/>
</dbReference>
<dbReference type="AlphaFoldDB" id="A0A543CJQ7"/>